<dbReference type="OrthoDB" id="3360976at2759"/>
<sequence length="210" mass="23038">MKLYQKESSYNSILNNTYVDDTGRAIYKVHTLHPNSLAGPGTTTISKVYYSTARDSVPVVSPSKLPVSPSEDVTPENAEGLNKPSVMDEEYELAVAAESEEDPDFTSSSGPSSALQFRGKRNSGGSQSRVSIKGNGSLDDDADPSEHQSSSTTPNQGVEDRPHDASGFPLEHIAQIDWKVFKSSRLRFGDGKEVLAKDFFRKETWGWYGR</sequence>
<evidence type="ECO:0000256" key="1">
    <source>
        <dbReference type="SAM" id="MobiDB-lite"/>
    </source>
</evidence>
<keyword evidence="3" id="KW-1185">Reference proteome</keyword>
<feature type="compositionally biased region" description="Polar residues" evidence="1">
    <location>
        <begin position="147"/>
        <end position="156"/>
    </location>
</feature>
<organism evidence="2 3">
    <name type="scientific">Dendrothele bispora (strain CBS 962.96)</name>
    <dbReference type="NCBI Taxonomy" id="1314807"/>
    <lineage>
        <taxon>Eukaryota</taxon>
        <taxon>Fungi</taxon>
        <taxon>Dikarya</taxon>
        <taxon>Basidiomycota</taxon>
        <taxon>Agaricomycotina</taxon>
        <taxon>Agaricomycetes</taxon>
        <taxon>Agaricomycetidae</taxon>
        <taxon>Agaricales</taxon>
        <taxon>Agaricales incertae sedis</taxon>
        <taxon>Dendrothele</taxon>
    </lineage>
</organism>
<proteinExistence type="predicted"/>
<dbReference type="Proteomes" id="UP000297245">
    <property type="component" value="Unassembled WGS sequence"/>
</dbReference>
<dbReference type="EMBL" id="ML180031">
    <property type="protein sequence ID" value="THU79387.1"/>
    <property type="molecule type" value="Genomic_DNA"/>
</dbReference>
<protein>
    <submittedName>
        <fullName evidence="2">Uncharacterized protein</fullName>
    </submittedName>
</protein>
<dbReference type="AlphaFoldDB" id="A0A4S8KU41"/>
<evidence type="ECO:0000313" key="3">
    <source>
        <dbReference type="Proteomes" id="UP000297245"/>
    </source>
</evidence>
<gene>
    <name evidence="2" type="ORF">K435DRAFT_528486</name>
</gene>
<reference evidence="2 3" key="1">
    <citation type="journal article" date="2019" name="Nat. Ecol. Evol.">
        <title>Megaphylogeny resolves global patterns of mushroom evolution.</title>
        <authorList>
            <person name="Varga T."/>
            <person name="Krizsan K."/>
            <person name="Foldi C."/>
            <person name="Dima B."/>
            <person name="Sanchez-Garcia M."/>
            <person name="Sanchez-Ramirez S."/>
            <person name="Szollosi G.J."/>
            <person name="Szarkandi J.G."/>
            <person name="Papp V."/>
            <person name="Albert L."/>
            <person name="Andreopoulos W."/>
            <person name="Angelini C."/>
            <person name="Antonin V."/>
            <person name="Barry K.W."/>
            <person name="Bougher N.L."/>
            <person name="Buchanan P."/>
            <person name="Buyck B."/>
            <person name="Bense V."/>
            <person name="Catcheside P."/>
            <person name="Chovatia M."/>
            <person name="Cooper J."/>
            <person name="Damon W."/>
            <person name="Desjardin D."/>
            <person name="Finy P."/>
            <person name="Geml J."/>
            <person name="Haridas S."/>
            <person name="Hughes K."/>
            <person name="Justo A."/>
            <person name="Karasinski D."/>
            <person name="Kautmanova I."/>
            <person name="Kiss B."/>
            <person name="Kocsube S."/>
            <person name="Kotiranta H."/>
            <person name="LaButti K.M."/>
            <person name="Lechner B.E."/>
            <person name="Liimatainen K."/>
            <person name="Lipzen A."/>
            <person name="Lukacs Z."/>
            <person name="Mihaltcheva S."/>
            <person name="Morgado L.N."/>
            <person name="Niskanen T."/>
            <person name="Noordeloos M.E."/>
            <person name="Ohm R.A."/>
            <person name="Ortiz-Santana B."/>
            <person name="Ovrebo C."/>
            <person name="Racz N."/>
            <person name="Riley R."/>
            <person name="Savchenko A."/>
            <person name="Shiryaev A."/>
            <person name="Soop K."/>
            <person name="Spirin V."/>
            <person name="Szebenyi C."/>
            <person name="Tomsovsky M."/>
            <person name="Tulloss R.E."/>
            <person name="Uehling J."/>
            <person name="Grigoriev I.V."/>
            <person name="Vagvolgyi C."/>
            <person name="Papp T."/>
            <person name="Martin F.M."/>
            <person name="Miettinen O."/>
            <person name="Hibbett D.S."/>
            <person name="Nagy L.G."/>
        </authorList>
    </citation>
    <scope>NUCLEOTIDE SEQUENCE [LARGE SCALE GENOMIC DNA]</scope>
    <source>
        <strain evidence="2 3">CBS 962.96</strain>
    </source>
</reference>
<feature type="compositionally biased region" description="Polar residues" evidence="1">
    <location>
        <begin position="105"/>
        <end position="115"/>
    </location>
</feature>
<name>A0A4S8KU41_DENBC</name>
<accession>A0A4S8KU41</accession>
<feature type="region of interest" description="Disordered" evidence="1">
    <location>
        <begin position="57"/>
        <end position="169"/>
    </location>
</feature>
<evidence type="ECO:0000313" key="2">
    <source>
        <dbReference type="EMBL" id="THU79387.1"/>
    </source>
</evidence>
<feature type="compositionally biased region" description="Low complexity" evidence="1">
    <location>
        <begin position="57"/>
        <end position="70"/>
    </location>
</feature>
<feature type="compositionally biased region" description="Acidic residues" evidence="1">
    <location>
        <begin position="87"/>
        <end position="104"/>
    </location>
</feature>